<comment type="caution">
    <text evidence="3">The sequence shown here is derived from an EMBL/GenBank/DDBJ whole genome shotgun (WGS) entry which is preliminary data.</text>
</comment>
<dbReference type="OrthoDB" id="10638832at2759"/>
<dbReference type="EMBL" id="JWZX01001700">
    <property type="protein sequence ID" value="KOO32720.1"/>
    <property type="molecule type" value="Genomic_DNA"/>
</dbReference>
<keyword evidence="4" id="KW-1185">Reference proteome</keyword>
<feature type="chain" id="PRO_5005602383" evidence="2">
    <location>
        <begin position="27"/>
        <end position="251"/>
    </location>
</feature>
<dbReference type="Proteomes" id="UP000037460">
    <property type="component" value="Unassembled WGS sequence"/>
</dbReference>
<keyword evidence="2" id="KW-0732">Signal</keyword>
<feature type="signal peptide" evidence="2">
    <location>
        <begin position="1"/>
        <end position="26"/>
    </location>
</feature>
<evidence type="ECO:0000256" key="1">
    <source>
        <dbReference type="SAM" id="MobiDB-lite"/>
    </source>
</evidence>
<proteinExistence type="predicted"/>
<feature type="region of interest" description="Disordered" evidence="1">
    <location>
        <begin position="190"/>
        <end position="251"/>
    </location>
</feature>
<dbReference type="AlphaFoldDB" id="A0A0M0K1N3"/>
<feature type="compositionally biased region" description="Low complexity" evidence="1">
    <location>
        <begin position="190"/>
        <end position="227"/>
    </location>
</feature>
<evidence type="ECO:0000313" key="3">
    <source>
        <dbReference type="EMBL" id="KOO32720.1"/>
    </source>
</evidence>
<protein>
    <submittedName>
        <fullName evidence="3">Uncharacterized protein</fullName>
    </submittedName>
</protein>
<feature type="region of interest" description="Disordered" evidence="1">
    <location>
        <begin position="36"/>
        <end position="57"/>
    </location>
</feature>
<feature type="compositionally biased region" description="Acidic residues" evidence="1">
    <location>
        <begin position="37"/>
        <end position="57"/>
    </location>
</feature>
<accession>A0A0M0K1N3</accession>
<feature type="region of interest" description="Disordered" evidence="1">
    <location>
        <begin position="158"/>
        <end position="178"/>
    </location>
</feature>
<sequence length="251" mass="26652">MRSPAEVRMSPLLLIMLLVLAVQCFAQPSSSFREDALPEDDATYADDGADEEPEESLFDSNPHWREFAGRLQRSVDAAGLIRARRWGNIANGALLAATGPVALTVSLFGLRLSNVVLSLYVAAFGGLLAGIELNATPITPWNFNALLDFVSIDDGELHGTAPSPSRSRVQAAPESGDVTEELARIAQQARQARDAQQAANAAQAEAEAEAQAQAAAAQETAKAARMQAMEEALANARATSGQNEEPVDDPQ</sequence>
<reference evidence="4" key="1">
    <citation type="journal article" date="2015" name="PLoS Genet.">
        <title>Genome Sequence and Transcriptome Analyses of Chrysochromulina tobin: Metabolic Tools for Enhanced Algal Fitness in the Prominent Order Prymnesiales (Haptophyceae).</title>
        <authorList>
            <person name="Hovde B.T."/>
            <person name="Deodato C.R."/>
            <person name="Hunsperger H.M."/>
            <person name="Ryken S.A."/>
            <person name="Yost W."/>
            <person name="Jha R.K."/>
            <person name="Patterson J."/>
            <person name="Monnat R.J. Jr."/>
            <person name="Barlow S.B."/>
            <person name="Starkenburg S.R."/>
            <person name="Cattolico R.A."/>
        </authorList>
    </citation>
    <scope>NUCLEOTIDE SEQUENCE</scope>
    <source>
        <strain evidence="4">CCMP291</strain>
    </source>
</reference>
<evidence type="ECO:0000256" key="2">
    <source>
        <dbReference type="SAM" id="SignalP"/>
    </source>
</evidence>
<name>A0A0M0K1N3_9EUKA</name>
<gene>
    <name evidence="3" type="ORF">Ctob_010430</name>
</gene>
<evidence type="ECO:0000313" key="4">
    <source>
        <dbReference type="Proteomes" id="UP000037460"/>
    </source>
</evidence>
<organism evidence="3 4">
    <name type="scientific">Chrysochromulina tobinii</name>
    <dbReference type="NCBI Taxonomy" id="1460289"/>
    <lineage>
        <taxon>Eukaryota</taxon>
        <taxon>Haptista</taxon>
        <taxon>Haptophyta</taxon>
        <taxon>Prymnesiophyceae</taxon>
        <taxon>Prymnesiales</taxon>
        <taxon>Chrysochromulinaceae</taxon>
        <taxon>Chrysochromulina</taxon>
    </lineage>
</organism>